<evidence type="ECO:0000313" key="4">
    <source>
        <dbReference type="WBParaSite" id="EVEC_0000938401-mRNA-1"/>
    </source>
</evidence>
<dbReference type="WBParaSite" id="EVEC_0000938401-mRNA-1">
    <property type="protein sequence ID" value="EVEC_0000938401-mRNA-1"/>
    <property type="gene ID" value="EVEC_0000938401"/>
</dbReference>
<evidence type="ECO:0000313" key="3">
    <source>
        <dbReference type="Proteomes" id="UP000274131"/>
    </source>
</evidence>
<name>A0A0N4VF72_ENTVE</name>
<feature type="coiled-coil region" evidence="1">
    <location>
        <begin position="127"/>
        <end position="154"/>
    </location>
</feature>
<dbReference type="AlphaFoldDB" id="A0A0N4VF72"/>
<keyword evidence="3" id="KW-1185">Reference proteome</keyword>
<organism evidence="4">
    <name type="scientific">Enterobius vermicularis</name>
    <name type="common">Human pinworm</name>
    <dbReference type="NCBI Taxonomy" id="51028"/>
    <lineage>
        <taxon>Eukaryota</taxon>
        <taxon>Metazoa</taxon>
        <taxon>Ecdysozoa</taxon>
        <taxon>Nematoda</taxon>
        <taxon>Chromadorea</taxon>
        <taxon>Rhabditida</taxon>
        <taxon>Spirurina</taxon>
        <taxon>Oxyuridomorpha</taxon>
        <taxon>Oxyuroidea</taxon>
        <taxon>Oxyuridae</taxon>
        <taxon>Enterobius</taxon>
    </lineage>
</organism>
<accession>A0A0N4VF72</accession>
<reference evidence="4" key="1">
    <citation type="submission" date="2016-04" db="UniProtKB">
        <authorList>
            <consortium name="WormBaseParasite"/>
        </authorList>
    </citation>
    <scope>IDENTIFICATION</scope>
</reference>
<feature type="coiled-coil region" evidence="1">
    <location>
        <begin position="219"/>
        <end position="292"/>
    </location>
</feature>
<dbReference type="Proteomes" id="UP000274131">
    <property type="component" value="Unassembled WGS sequence"/>
</dbReference>
<reference evidence="2 3" key="2">
    <citation type="submission" date="2018-10" db="EMBL/GenBank/DDBJ databases">
        <authorList>
            <consortium name="Pathogen Informatics"/>
        </authorList>
    </citation>
    <scope>NUCLEOTIDE SEQUENCE [LARGE SCALE GENOMIC DNA]</scope>
</reference>
<proteinExistence type="predicted"/>
<protein>
    <submittedName>
        <fullName evidence="4">FIP-RBD domain-containing protein</fullName>
    </submittedName>
</protein>
<dbReference type="EMBL" id="UXUI01009613">
    <property type="protein sequence ID" value="VDD94043.1"/>
    <property type="molecule type" value="Genomic_DNA"/>
</dbReference>
<keyword evidence="1" id="KW-0175">Coiled coil</keyword>
<sequence>MDQVGKEDNLLQMQYVFALRKSDGEIKNFHEHINTVELEKKHLEEEVNILKWQNDVLSRKAGASSSSAGRSEILEEENRVLNERVNILEAEVRRLKDSVLSKARQVAAKEAWIQTIENVNIDFQKEIEQLQCHLIEQNNRIVRLSADKETLEQELSFGKAAALTRADEAVSFNTEKIELQSDEAKYEYGSENTGHGLSAFYPPQQQTPDSESNFMSYRVRMLSAELEKTRRKVEELNRNIAISTLNGFDKPLKLQDIFDYMTAIRRDTAGLEKELQKAINQYDDLLATLKKTIDSVLPKGDRIIMAL</sequence>
<feature type="coiled-coil region" evidence="1">
    <location>
        <begin position="26"/>
        <end position="98"/>
    </location>
</feature>
<evidence type="ECO:0000313" key="2">
    <source>
        <dbReference type="EMBL" id="VDD94043.1"/>
    </source>
</evidence>
<gene>
    <name evidence="2" type="ORF">EVEC_LOCUS8794</name>
</gene>
<evidence type="ECO:0000256" key="1">
    <source>
        <dbReference type="SAM" id="Coils"/>
    </source>
</evidence>